<proteinExistence type="predicted"/>
<accession>E8RA86</accession>
<reference evidence="1 2" key="2">
    <citation type="journal article" date="2011" name="Stand. Genomic Sci.">
        <title>Complete genome sequence of Desulfurococcus mucosus type strain (O7/1).</title>
        <authorList>
            <person name="Wirth R."/>
            <person name="Chertkov O."/>
            <person name="Held B."/>
            <person name="Lapidus A."/>
            <person name="Nolan M."/>
            <person name="Lucas S."/>
            <person name="Hammon N."/>
            <person name="Deshpande S."/>
            <person name="Cheng J.F."/>
            <person name="Tapia R."/>
            <person name="Han C."/>
            <person name="Goodwin L."/>
            <person name="Pitluck S."/>
            <person name="Liolios K."/>
            <person name="Ioanna P."/>
            <person name="Ivanova N."/>
            <person name="Mavromatis K."/>
            <person name="Mikhailova N."/>
            <person name="Pati A."/>
            <person name="Chen A."/>
            <person name="Palaniappan K."/>
            <person name="Land M."/>
            <person name="Hauser L."/>
            <person name="Chang Y.J."/>
            <person name="Jeffries C.D."/>
            <person name="Bilek Y."/>
            <person name="Hader T."/>
            <person name="Rohde M."/>
            <person name="Spring S."/>
            <person name="Sikorski J."/>
            <person name="Goker M."/>
            <person name="Woyke T."/>
            <person name="Bristow J."/>
            <person name="Eisen J.A."/>
            <person name="Markowitz V."/>
            <person name="Hugenholtz P."/>
            <person name="Kyrpides N.C."/>
            <person name="Klenk H.P."/>
        </authorList>
    </citation>
    <scope>NUCLEOTIDE SEQUENCE [LARGE SCALE GENOMIC DNA]</scope>
    <source>
        <strain evidence="2">ATCC 35584 / DSM 2162 / JCM 9187 / O7/1</strain>
    </source>
</reference>
<dbReference type="EMBL" id="CP002363">
    <property type="protein sequence ID" value="ADV65392.1"/>
    <property type="molecule type" value="Genomic_DNA"/>
</dbReference>
<evidence type="ECO:0008006" key="3">
    <source>
        <dbReference type="Google" id="ProtNLM"/>
    </source>
</evidence>
<dbReference type="GeneID" id="10153800"/>
<dbReference type="RefSeq" id="WP_013562614.1">
    <property type="nucleotide sequence ID" value="NC_014961.1"/>
</dbReference>
<evidence type="ECO:0000313" key="1">
    <source>
        <dbReference type="EMBL" id="ADV65392.1"/>
    </source>
</evidence>
<dbReference type="eggNOG" id="arCOG01761">
    <property type="taxonomic scope" value="Archaea"/>
</dbReference>
<gene>
    <name evidence="1" type="ordered locus">Desmu_1090</name>
</gene>
<dbReference type="KEGG" id="dmu:Desmu_1090"/>
<dbReference type="OrthoDB" id="4111at2157"/>
<evidence type="ECO:0000313" key="2">
    <source>
        <dbReference type="Proteomes" id="UP000001068"/>
    </source>
</evidence>
<dbReference type="HOGENOM" id="CLU_132460_1_0_2"/>
<keyword evidence="2" id="KW-1185">Reference proteome</keyword>
<name>E8RA86_DESM0</name>
<organism evidence="1 2">
    <name type="scientific">Desulfurococcus mucosus (strain ATCC 35584 / DSM 2162 / JCM 9187 / O7/1)</name>
    <dbReference type="NCBI Taxonomy" id="765177"/>
    <lineage>
        <taxon>Archaea</taxon>
        <taxon>Thermoproteota</taxon>
        <taxon>Thermoprotei</taxon>
        <taxon>Desulfurococcales</taxon>
        <taxon>Desulfurococcaceae</taxon>
        <taxon>Desulfurococcus</taxon>
    </lineage>
</organism>
<dbReference type="Proteomes" id="UP000001068">
    <property type="component" value="Chromosome"/>
</dbReference>
<sequence length="165" mass="19106">MKYPLDRICVKSGVLCQSCQRKIESGLVGEDEVPVMKALIDLEDELKFLKKGEYVKSYRMSSQLVVMVRDGFEQEEISRLEEELSRRLDTRVKVIVETGEQKRLIERLLAPASLIGVNQVWLPGGIEVLNIRVSRRDRRIIERSKEEYEKLLSQLLGVEARIVFE</sequence>
<reference evidence="2" key="1">
    <citation type="submission" date="2010-11" db="EMBL/GenBank/DDBJ databases">
        <title>The complete genome of Desulfurococcus mucosus DSM 2162.</title>
        <authorList>
            <consortium name="US DOE Joint Genome Institute (JGI-PGF)"/>
            <person name="Lucas S."/>
            <person name="Copeland A."/>
            <person name="Lapidus A."/>
            <person name="Bruce D."/>
            <person name="Goodwin L."/>
            <person name="Pitluck S."/>
            <person name="Kyrpides N."/>
            <person name="Mavromatis K."/>
            <person name="Pagani I."/>
            <person name="Ivanova N."/>
            <person name="Ovchinnikova G."/>
            <person name="Chertkov O."/>
            <person name="Held B."/>
            <person name="Brettin T."/>
            <person name="Detter J.C."/>
            <person name="Tapia R."/>
            <person name="Han C."/>
            <person name="Land M."/>
            <person name="Hauser L."/>
            <person name="Markowitz V."/>
            <person name="Cheng J.-F."/>
            <person name="Hugenholtz P."/>
            <person name="Woyke T."/>
            <person name="Wu D."/>
            <person name="Wirth R."/>
            <person name="Bilek Y."/>
            <person name="Hader T."/>
            <person name="Klenk H.-P."/>
            <person name="Eisen J.A."/>
        </authorList>
    </citation>
    <scope>NUCLEOTIDE SEQUENCE [LARGE SCALE GENOMIC DNA]</scope>
    <source>
        <strain evidence="2">ATCC 35584 / DSM 2162 / JCM 9187 / O7/1</strain>
    </source>
</reference>
<dbReference type="STRING" id="765177.Desmu_1090"/>
<protein>
    <recommendedName>
        <fullName evidence="3">Transcription elongation factor</fullName>
    </recommendedName>
</protein>
<dbReference type="AlphaFoldDB" id="E8RA86"/>